<evidence type="ECO:0000313" key="4">
    <source>
        <dbReference type="Proteomes" id="UP000239366"/>
    </source>
</evidence>
<name>A0A2S7T9F2_9FLAO</name>
<feature type="chain" id="PRO_5015696747" description="Ig-like domain-containing protein" evidence="2">
    <location>
        <begin position="31"/>
        <end position="663"/>
    </location>
</feature>
<evidence type="ECO:0000313" key="3">
    <source>
        <dbReference type="EMBL" id="PQJ16274.1"/>
    </source>
</evidence>
<keyword evidence="4" id="KW-1185">Reference proteome</keyword>
<dbReference type="RefSeq" id="WP_105001947.1">
    <property type="nucleotide sequence ID" value="NZ_MQVX01000001.1"/>
</dbReference>
<evidence type="ECO:0000256" key="2">
    <source>
        <dbReference type="SAM" id="SignalP"/>
    </source>
</evidence>
<dbReference type="AlphaFoldDB" id="A0A2S7T9F2"/>
<evidence type="ECO:0008006" key="5">
    <source>
        <dbReference type="Google" id="ProtNLM"/>
    </source>
</evidence>
<evidence type="ECO:0000256" key="1">
    <source>
        <dbReference type="SAM" id="MobiDB-lite"/>
    </source>
</evidence>
<sequence>MIENLVHAQRFRNSLLLFLFCLFLCSDGFAQTATEDFDPANDVFGGGISGANWVNNSWVRSGSNGSPSDVTATDPTDADENIGGSLLQLKDNDAGAYRIIDLSGKSFANLSFDYDYDESMDGGETLKIEIDPEDDGTYLTVLTLTATTNSPNPKANISIVIPVAYLGGSNTRIRFITGSSNSINKNNEEWWIDNISIVTGGIVDSDGDGVDDLTDLDDDNDGIPDKEERDNLLLSTGFEDVIQPKLGNNLGVSISPWILTSGQTNIVKVNGGTGYNNSGPRLDANPNTTVGTEQHYFDINGTGDLYQPFTLTSTRDISYSGYFSPRDGGSGSASISIRQGTGNTGTLMDSTGTITISSNGGDTQNSPWSYAESEVTLPAGTYSMVVIMSNPTNFDEGKVEILGLDSDEDGIVNTLDLDSDNDGIYDAVEAGHGQSHTGGVVNGTVGTDGIPDAVQSAANSGLINYIIFDSDSDNSYDGYELDSDNDLCNDIDEAGFTDPNNDGVLGDLPTVVDSNGLVLGADVVDGYTPPKDRNTNSIYDFQEAGSVPVISAQPVSQTVFAGNNGVFTVVASGSSDLTYQWQSSVNGGSVFSNLTDNTEYTGTTTPVLTLLSADVPKDANQYRVLVGSASYACDSLISSPALLTMRVQKVITNRRISYRVKSN</sequence>
<dbReference type="Gene3D" id="2.60.40.10">
    <property type="entry name" value="Immunoglobulins"/>
    <property type="match status" value="1"/>
</dbReference>
<dbReference type="Gene3D" id="2.60.120.260">
    <property type="entry name" value="Galactose-binding domain-like"/>
    <property type="match status" value="1"/>
</dbReference>
<dbReference type="Proteomes" id="UP000239366">
    <property type="component" value="Unassembled WGS sequence"/>
</dbReference>
<reference evidence="4" key="1">
    <citation type="submission" date="2016-11" db="EMBL/GenBank/DDBJ databases">
        <title>Trade-off between light-utilization and light-protection in marine flavobacteria.</title>
        <authorList>
            <person name="Kumagai Y."/>
            <person name="Yoshizawa S."/>
            <person name="Kogure K."/>
        </authorList>
    </citation>
    <scope>NUCLEOTIDE SEQUENCE [LARGE SCALE GENOMIC DNA]</scope>
    <source>
        <strain evidence="4">SG-18</strain>
    </source>
</reference>
<dbReference type="InterPro" id="IPR013783">
    <property type="entry name" value="Ig-like_fold"/>
</dbReference>
<feature type="region of interest" description="Disordered" evidence="1">
    <location>
        <begin position="326"/>
        <end position="368"/>
    </location>
</feature>
<feature type="compositionally biased region" description="Polar residues" evidence="1">
    <location>
        <begin position="332"/>
        <end position="368"/>
    </location>
</feature>
<accession>A0A2S7T9F2</accession>
<protein>
    <recommendedName>
        <fullName evidence="5">Ig-like domain-containing protein</fullName>
    </recommendedName>
</protein>
<proteinExistence type="predicted"/>
<dbReference type="SUPFAM" id="SSF48726">
    <property type="entry name" value="Immunoglobulin"/>
    <property type="match status" value="1"/>
</dbReference>
<dbReference type="InterPro" id="IPR036179">
    <property type="entry name" value="Ig-like_dom_sf"/>
</dbReference>
<comment type="caution">
    <text evidence="3">The sequence shown here is derived from an EMBL/GenBank/DDBJ whole genome shotgun (WGS) entry which is preliminary data.</text>
</comment>
<feature type="signal peptide" evidence="2">
    <location>
        <begin position="1"/>
        <end position="30"/>
    </location>
</feature>
<dbReference type="EMBL" id="MQVX01000001">
    <property type="protein sequence ID" value="PQJ16274.1"/>
    <property type="molecule type" value="Genomic_DNA"/>
</dbReference>
<organism evidence="3 4">
    <name type="scientific">Aureicoccus marinus</name>
    <dbReference type="NCBI Taxonomy" id="754435"/>
    <lineage>
        <taxon>Bacteria</taxon>
        <taxon>Pseudomonadati</taxon>
        <taxon>Bacteroidota</taxon>
        <taxon>Flavobacteriia</taxon>
        <taxon>Flavobacteriales</taxon>
        <taxon>Flavobacteriaceae</taxon>
        <taxon>Aureicoccus</taxon>
    </lineage>
</organism>
<gene>
    <name evidence="3" type="ORF">BST99_11585</name>
</gene>
<keyword evidence="2" id="KW-0732">Signal</keyword>